<dbReference type="GO" id="GO:0009395">
    <property type="term" value="P:phospholipid catabolic process"/>
    <property type="evidence" value="ECO:0007669"/>
    <property type="project" value="TreeGrafter"/>
</dbReference>
<evidence type="ECO:0000256" key="3">
    <source>
        <dbReference type="ARBA" id="ARBA00022801"/>
    </source>
</evidence>
<dbReference type="Pfam" id="PF13091">
    <property type="entry name" value="PLDc_2"/>
    <property type="match status" value="1"/>
</dbReference>
<dbReference type="GO" id="GO:0004630">
    <property type="term" value="F:phospholipase D activity"/>
    <property type="evidence" value="ECO:0007669"/>
    <property type="project" value="UniProtKB-EC"/>
</dbReference>
<organism evidence="7 8">
    <name type="scientific">Pseudonocardia endophytica</name>
    <dbReference type="NCBI Taxonomy" id="401976"/>
    <lineage>
        <taxon>Bacteria</taxon>
        <taxon>Bacillati</taxon>
        <taxon>Actinomycetota</taxon>
        <taxon>Actinomycetes</taxon>
        <taxon>Pseudonocardiales</taxon>
        <taxon>Pseudonocardiaceae</taxon>
        <taxon>Pseudonocardia</taxon>
    </lineage>
</organism>
<evidence type="ECO:0000256" key="2">
    <source>
        <dbReference type="ARBA" id="ARBA00022737"/>
    </source>
</evidence>
<evidence type="ECO:0000256" key="5">
    <source>
        <dbReference type="SAM" id="MobiDB-lite"/>
    </source>
</evidence>
<dbReference type="EMBL" id="SMFZ01000002">
    <property type="protein sequence ID" value="TCK20138.1"/>
    <property type="molecule type" value="Genomic_DNA"/>
</dbReference>
<evidence type="ECO:0000313" key="8">
    <source>
        <dbReference type="Proteomes" id="UP000295560"/>
    </source>
</evidence>
<keyword evidence="8" id="KW-1185">Reference proteome</keyword>
<dbReference type="RefSeq" id="WP_132428671.1">
    <property type="nucleotide sequence ID" value="NZ_SMFZ01000002.1"/>
</dbReference>
<dbReference type="Gene3D" id="3.30.870.10">
    <property type="entry name" value="Endonuclease Chain A"/>
    <property type="match status" value="2"/>
</dbReference>
<feature type="region of interest" description="Disordered" evidence="5">
    <location>
        <begin position="501"/>
        <end position="548"/>
    </location>
</feature>
<dbReference type="Proteomes" id="UP000295560">
    <property type="component" value="Unassembled WGS sequence"/>
</dbReference>
<comment type="catalytic activity">
    <reaction evidence="1">
        <text>a 1,2-diacyl-sn-glycero-3-phosphocholine + H2O = a 1,2-diacyl-sn-glycero-3-phosphate + choline + H(+)</text>
        <dbReference type="Rhea" id="RHEA:14445"/>
        <dbReference type="ChEBI" id="CHEBI:15354"/>
        <dbReference type="ChEBI" id="CHEBI:15377"/>
        <dbReference type="ChEBI" id="CHEBI:15378"/>
        <dbReference type="ChEBI" id="CHEBI:57643"/>
        <dbReference type="ChEBI" id="CHEBI:58608"/>
        <dbReference type="EC" id="3.1.4.4"/>
    </reaction>
</comment>
<dbReference type="OrthoDB" id="8828485at2"/>
<dbReference type="SMART" id="SM00155">
    <property type="entry name" value="PLDc"/>
    <property type="match status" value="2"/>
</dbReference>
<feature type="domain" description="PLD phosphodiesterase" evidence="6">
    <location>
        <begin position="389"/>
        <end position="416"/>
    </location>
</feature>
<evidence type="ECO:0000256" key="1">
    <source>
        <dbReference type="ARBA" id="ARBA00000798"/>
    </source>
</evidence>
<evidence type="ECO:0000256" key="4">
    <source>
        <dbReference type="ARBA" id="ARBA00023098"/>
    </source>
</evidence>
<dbReference type="PANTHER" id="PTHR18896">
    <property type="entry name" value="PHOSPHOLIPASE D"/>
    <property type="match status" value="1"/>
</dbReference>
<gene>
    <name evidence="7" type="ORF">EV378_4087</name>
</gene>
<evidence type="ECO:0000313" key="7">
    <source>
        <dbReference type="EMBL" id="TCK20138.1"/>
    </source>
</evidence>
<proteinExistence type="predicted"/>
<dbReference type="PROSITE" id="PS50035">
    <property type="entry name" value="PLD"/>
    <property type="match status" value="1"/>
</dbReference>
<dbReference type="SUPFAM" id="SSF56024">
    <property type="entry name" value="Phospholipase D/nuclease"/>
    <property type="match status" value="2"/>
</dbReference>
<dbReference type="InterPro" id="IPR015679">
    <property type="entry name" value="PLipase_D_fam"/>
</dbReference>
<feature type="compositionally biased region" description="Low complexity" evidence="5">
    <location>
        <begin position="514"/>
        <end position="548"/>
    </location>
</feature>
<comment type="caution">
    <text evidence="7">The sequence shown here is derived from an EMBL/GenBank/DDBJ whole genome shotgun (WGS) entry which is preliminary data.</text>
</comment>
<protein>
    <submittedName>
        <fullName evidence="7">Phosphatidylserine/phosphatidylglycerophosphate/ cardiolipin synthase-like enzyme</fullName>
    </submittedName>
</protein>
<evidence type="ECO:0000259" key="6">
    <source>
        <dbReference type="PROSITE" id="PS50035"/>
    </source>
</evidence>
<dbReference type="AlphaFoldDB" id="A0A4R1HEU3"/>
<keyword evidence="2" id="KW-0677">Repeat</keyword>
<dbReference type="PANTHER" id="PTHR18896:SF76">
    <property type="entry name" value="PHOSPHOLIPASE"/>
    <property type="match status" value="1"/>
</dbReference>
<dbReference type="InterPro" id="IPR001736">
    <property type="entry name" value="PLipase_D/transphosphatidylase"/>
</dbReference>
<sequence length="548" mass="60978">MDALRRLQERYLRPSTDTCPTFVEDSEWVPVVDGIEYFAQIRSLIERAGPGDSVFATGLQIESDMDLSGLRPGEPGYEPLSEVLARKASDGVDVRILLTAAVFSGSVPLVKIGPFRANVFAAIAFRRHPSLRARVLLDWSGAGIGCHHQKMVVLHVGGELTAYVGGLDLSANRYDAEPHDRLSISDDRWGWHDGAVRLRGPAATRVWEVYRGRWMEAASLPERTTWFPPARWEVMNPEPFLTDLPVAPAAPPHESPGTAVQVLRSFRPWKIDQYFALYRRHWEILPRRGVHEVFHALSTAIRAARHFIYLEDQYFYEAPGGRRAFRLYGLLRDAAERGVKIVLVCSGRKDPADGGVNKFRRRVTGDIQRGVIDKLKPADRGNVMMHRIEGLTVHTKLMIVDDVFASVGSANFFSRSMRGTDTELSTVLVTTGTQVRDLRVRLWAEHLRTPLTDELRPFLEDIDLAIGIWHPYWLPPDAPAGTWRRDGYPAGFAPEERVLVPVGPWPEPSPRPFQRAASGAARGAAKGARAAARAAQSGAQAARGSSGR</sequence>
<reference evidence="7 8" key="1">
    <citation type="submission" date="2019-03" db="EMBL/GenBank/DDBJ databases">
        <title>Sequencing the genomes of 1000 actinobacteria strains.</title>
        <authorList>
            <person name="Klenk H.-P."/>
        </authorList>
    </citation>
    <scope>NUCLEOTIDE SEQUENCE [LARGE SCALE GENOMIC DNA]</scope>
    <source>
        <strain evidence="7 8">DSM 44969</strain>
    </source>
</reference>
<name>A0A4R1HEU3_PSEEN</name>
<dbReference type="InterPro" id="IPR025202">
    <property type="entry name" value="PLD-like_dom"/>
</dbReference>
<keyword evidence="4" id="KW-0443">Lipid metabolism</keyword>
<keyword evidence="3" id="KW-0378">Hydrolase</keyword>
<accession>A0A4R1HEU3</accession>